<evidence type="ECO:0000256" key="3">
    <source>
        <dbReference type="ARBA" id="ARBA00022729"/>
    </source>
</evidence>
<proteinExistence type="predicted"/>
<keyword evidence="6" id="KW-0175">Coiled coil</keyword>
<evidence type="ECO:0000256" key="1">
    <source>
        <dbReference type="ARBA" id="ARBA00004479"/>
    </source>
</evidence>
<dbReference type="GO" id="GO:0005793">
    <property type="term" value="C:endoplasmic reticulum-Golgi intermediate compartment"/>
    <property type="evidence" value="ECO:0007669"/>
    <property type="project" value="TreeGrafter"/>
</dbReference>
<evidence type="ECO:0000256" key="5">
    <source>
        <dbReference type="ARBA" id="ARBA00023136"/>
    </source>
</evidence>
<dbReference type="InterPro" id="IPR051136">
    <property type="entry name" value="Intracellular_Lectin-GPT"/>
</dbReference>
<dbReference type="Pfam" id="PF03388">
    <property type="entry name" value="Lectin_leg-like"/>
    <property type="match status" value="1"/>
</dbReference>
<feature type="chain" id="PRO_5042475384" description="L-type lectin-like domain-containing protein" evidence="9">
    <location>
        <begin position="17"/>
        <end position="487"/>
    </location>
</feature>
<feature type="region of interest" description="Disordered" evidence="7">
    <location>
        <begin position="295"/>
        <end position="321"/>
    </location>
</feature>
<keyword evidence="12" id="KW-1185">Reference proteome</keyword>
<dbReference type="SUPFAM" id="SSF49899">
    <property type="entry name" value="Concanavalin A-like lectins/glucanases"/>
    <property type="match status" value="1"/>
</dbReference>
<name>A0AAI9SZI4_9ASCO</name>
<evidence type="ECO:0000256" key="4">
    <source>
        <dbReference type="ARBA" id="ARBA00022989"/>
    </source>
</evidence>
<evidence type="ECO:0000256" key="9">
    <source>
        <dbReference type="SAM" id="SignalP"/>
    </source>
</evidence>
<evidence type="ECO:0000313" key="12">
    <source>
        <dbReference type="Proteomes" id="UP001202479"/>
    </source>
</evidence>
<gene>
    <name evidence="11" type="ORF">KGF56_001963</name>
</gene>
<organism evidence="11 12">
    <name type="scientific">Candida oxycetoniae</name>
    <dbReference type="NCBI Taxonomy" id="497107"/>
    <lineage>
        <taxon>Eukaryota</taxon>
        <taxon>Fungi</taxon>
        <taxon>Dikarya</taxon>
        <taxon>Ascomycota</taxon>
        <taxon>Saccharomycotina</taxon>
        <taxon>Pichiomycetes</taxon>
        <taxon>Debaryomycetaceae</taxon>
        <taxon>Candida/Lodderomyces clade</taxon>
        <taxon>Candida</taxon>
    </lineage>
</organism>
<protein>
    <recommendedName>
        <fullName evidence="10">L-type lectin-like domain-containing protein</fullName>
    </recommendedName>
</protein>
<keyword evidence="2 8" id="KW-0812">Transmembrane</keyword>
<comment type="caution">
    <text evidence="11">The sequence shown here is derived from an EMBL/GenBank/DDBJ whole genome shotgun (WGS) entry which is preliminary data.</text>
</comment>
<reference evidence="11" key="1">
    <citation type="journal article" date="2022" name="DNA Res.">
        <title>Genome analysis of five recently described species of the CUG-Ser clade uncovers Candida theae as a new hybrid lineage with pathogenic potential in the Candida parapsilosis species complex.</title>
        <authorList>
            <person name="Mixao V."/>
            <person name="Del Olmo V."/>
            <person name="Hegedusova E."/>
            <person name="Saus E."/>
            <person name="Pryszcz L."/>
            <person name="Cillingova A."/>
            <person name="Nosek J."/>
            <person name="Gabaldon T."/>
        </authorList>
    </citation>
    <scope>NUCLEOTIDE SEQUENCE</scope>
    <source>
        <strain evidence="11">CBS 10844</strain>
    </source>
</reference>
<feature type="coiled-coil region" evidence="6">
    <location>
        <begin position="408"/>
        <end position="442"/>
    </location>
</feature>
<evidence type="ECO:0000256" key="2">
    <source>
        <dbReference type="ARBA" id="ARBA00022692"/>
    </source>
</evidence>
<dbReference type="GO" id="GO:0000139">
    <property type="term" value="C:Golgi membrane"/>
    <property type="evidence" value="ECO:0007669"/>
    <property type="project" value="TreeGrafter"/>
</dbReference>
<accession>A0AAI9SZI4</accession>
<evidence type="ECO:0000256" key="6">
    <source>
        <dbReference type="SAM" id="Coils"/>
    </source>
</evidence>
<evidence type="ECO:0000313" key="11">
    <source>
        <dbReference type="EMBL" id="KAI3405219.2"/>
    </source>
</evidence>
<feature type="transmembrane region" description="Helical" evidence="8">
    <location>
        <begin position="455"/>
        <end position="475"/>
    </location>
</feature>
<keyword evidence="5 8" id="KW-0472">Membrane</keyword>
<evidence type="ECO:0000256" key="7">
    <source>
        <dbReference type="SAM" id="MobiDB-lite"/>
    </source>
</evidence>
<dbReference type="RefSeq" id="XP_049180964.1">
    <property type="nucleotide sequence ID" value="XM_049323140.1"/>
</dbReference>
<dbReference type="InterPro" id="IPR005052">
    <property type="entry name" value="Lectin_leg"/>
</dbReference>
<dbReference type="GO" id="GO:0006888">
    <property type="term" value="P:endoplasmic reticulum to Golgi vesicle-mediated transport"/>
    <property type="evidence" value="ECO:0007669"/>
    <property type="project" value="TreeGrafter"/>
</dbReference>
<dbReference type="PANTHER" id="PTHR12223:SF28">
    <property type="entry name" value="LECTIN, MANNOSE BINDING 1 LIKE"/>
    <property type="match status" value="1"/>
</dbReference>
<dbReference type="GO" id="GO:0005789">
    <property type="term" value="C:endoplasmic reticulum membrane"/>
    <property type="evidence" value="ECO:0007669"/>
    <property type="project" value="TreeGrafter"/>
</dbReference>
<keyword evidence="4 8" id="KW-1133">Transmembrane helix</keyword>
<dbReference type="PANTHER" id="PTHR12223">
    <property type="entry name" value="VESICULAR MANNOSE-BINDING LECTIN"/>
    <property type="match status" value="1"/>
</dbReference>
<evidence type="ECO:0000256" key="8">
    <source>
        <dbReference type="SAM" id="Phobius"/>
    </source>
</evidence>
<comment type="subcellular location">
    <subcellularLocation>
        <location evidence="1">Membrane</location>
        <topology evidence="1">Single-pass type I membrane protein</topology>
    </subcellularLocation>
</comment>
<dbReference type="EMBL" id="JAHUZD010000057">
    <property type="protein sequence ID" value="KAI3405219.2"/>
    <property type="molecule type" value="Genomic_DNA"/>
</dbReference>
<dbReference type="PROSITE" id="PS51328">
    <property type="entry name" value="L_LECTIN_LIKE"/>
    <property type="match status" value="1"/>
</dbReference>
<feature type="domain" description="L-type lectin-like" evidence="10">
    <location>
        <begin position="36"/>
        <end position="247"/>
    </location>
</feature>
<dbReference type="GO" id="GO:0030134">
    <property type="term" value="C:COPII-coated ER to Golgi transport vesicle"/>
    <property type="evidence" value="ECO:0007669"/>
    <property type="project" value="TreeGrafter"/>
</dbReference>
<keyword evidence="3 9" id="KW-0732">Signal</keyword>
<dbReference type="Proteomes" id="UP001202479">
    <property type="component" value="Unassembled WGS sequence"/>
</dbReference>
<dbReference type="GO" id="GO:0005537">
    <property type="term" value="F:D-mannose binding"/>
    <property type="evidence" value="ECO:0007669"/>
    <property type="project" value="TreeGrafter"/>
</dbReference>
<dbReference type="InterPro" id="IPR013320">
    <property type="entry name" value="ConA-like_dom_sf"/>
</dbReference>
<sequence>MRFGISLVISAALSAGFVPNANLKQQYQQEQEALKISSQALSSISLPNLLEINGVDEIVNYDVSSGVLYDQGRLVMGKSGSIWSNANIPTGQGQGQAFTIEIVFRSSGKSHDMLFPDNKLALWLVDSSSVAQLNKYDGFKFMINNRDQQGLKIFNNDGSLENDDDGALQKSIGDCQFRYLESDVPFTLRVSYSDNNWFKVQIDNNLCFKTDRIQLPRNSNYKLGATSFINPQSQELFEILAVKVWDELTEDAIDDHGLMVDGELKIDVEQKVVDGDSQAQNANNLAARKSLMERERVQREQMEKSNGNTNNEQKESEVLSSDNTDLSSVIGKISNLESLLNDLLRSVPLIQSSTENSNREIAQQVQKTQVTLSELKQTFVEQYTELLRAVSMLNQKVIGEVREQNYGMEELGKKVDMLMNEHKEVQHQYQKQQNEEKEKNNAKTVKSHDSMADRLIKWILFPLMIVLLALVVFVYRLRHDIKHSKLL</sequence>
<dbReference type="Gene3D" id="2.60.120.200">
    <property type="match status" value="1"/>
</dbReference>
<feature type="signal peptide" evidence="9">
    <location>
        <begin position="1"/>
        <end position="16"/>
    </location>
</feature>
<dbReference type="GeneID" id="73379580"/>
<evidence type="ECO:0000259" key="10">
    <source>
        <dbReference type="PROSITE" id="PS51328"/>
    </source>
</evidence>
<dbReference type="AlphaFoldDB" id="A0AAI9SZI4"/>